<keyword evidence="3" id="KW-1185">Reference proteome</keyword>
<accession>A0ABR9XKZ2</accession>
<feature type="transmembrane region" description="Helical" evidence="1">
    <location>
        <begin position="7"/>
        <end position="25"/>
    </location>
</feature>
<feature type="transmembrane region" description="Helical" evidence="1">
    <location>
        <begin position="277"/>
        <end position="297"/>
    </location>
</feature>
<dbReference type="RefSeq" id="WP_194107371.1">
    <property type="nucleotide sequence ID" value="NZ_JADFFM010000002.1"/>
</dbReference>
<name>A0ABR9XKZ2_9SPHI</name>
<dbReference type="InterPro" id="IPR021354">
    <property type="entry name" value="DUF2975"/>
</dbReference>
<dbReference type="EMBL" id="JADFFM010000002">
    <property type="protein sequence ID" value="MBE9667936.1"/>
    <property type="molecule type" value="Genomic_DNA"/>
</dbReference>
<keyword evidence="1" id="KW-1133">Transmembrane helix</keyword>
<comment type="caution">
    <text evidence="2">The sequence shown here is derived from an EMBL/GenBank/DDBJ whole genome shotgun (WGS) entry which is preliminary data.</text>
</comment>
<sequence length="314" mass="36137">MKFTINTYHLIIILIAILCIVYYPHFFGEPVSNGTAYIIENTSKPIDPDIPADLPHNKYIVLKEKTQHVRDIKNGDWYHGSGTQFGYIIGTDEALICDTCTVANTKLEAVGKKQYYITLPGWLLKQDANHDWYIDSTRFYVEKEQSYVRKPVVDRAKKTGRDWYYKTHFMNTPVKFRYNREKNCVMIPVTKLTKQICSYIIFGLGVLFVVCWFALIIEFVKFVISLSKGLAFTEINITRLLIIALGLIAIPVMDFLLTLIMRLIFSSYLTNDVKLNAAVYSNSWQTLCGGIVFLMLFKAFKQGKALKEENELTV</sequence>
<evidence type="ECO:0000256" key="1">
    <source>
        <dbReference type="SAM" id="Phobius"/>
    </source>
</evidence>
<feature type="transmembrane region" description="Helical" evidence="1">
    <location>
        <begin position="199"/>
        <end position="220"/>
    </location>
</feature>
<protein>
    <submittedName>
        <fullName evidence="2">DUF2975 domain-containing protein</fullName>
    </submittedName>
</protein>
<keyword evidence="1" id="KW-0812">Transmembrane</keyword>
<reference evidence="2 3" key="1">
    <citation type="submission" date="2020-10" db="EMBL/GenBank/DDBJ databases">
        <title>Mucilaginibacter mali sp. nov., isolated from rhizosphere soil of apple orchard.</title>
        <authorList>
            <person name="Lee J.-S."/>
            <person name="Kim H.S."/>
            <person name="Kim J.-S."/>
        </authorList>
    </citation>
    <scope>NUCLEOTIDE SEQUENCE [LARGE SCALE GENOMIC DNA]</scope>
    <source>
        <strain evidence="2 3">KCTC 23157</strain>
    </source>
</reference>
<proteinExistence type="predicted"/>
<organism evidence="2 3">
    <name type="scientific">Mucilaginibacter boryungensis</name>
    <dbReference type="NCBI Taxonomy" id="768480"/>
    <lineage>
        <taxon>Bacteria</taxon>
        <taxon>Pseudomonadati</taxon>
        <taxon>Bacteroidota</taxon>
        <taxon>Sphingobacteriia</taxon>
        <taxon>Sphingobacteriales</taxon>
        <taxon>Sphingobacteriaceae</taxon>
        <taxon>Mucilaginibacter</taxon>
    </lineage>
</organism>
<evidence type="ECO:0000313" key="3">
    <source>
        <dbReference type="Proteomes" id="UP000632774"/>
    </source>
</evidence>
<feature type="transmembrane region" description="Helical" evidence="1">
    <location>
        <begin position="240"/>
        <end position="265"/>
    </location>
</feature>
<dbReference type="Pfam" id="PF11188">
    <property type="entry name" value="DUF2975"/>
    <property type="match status" value="1"/>
</dbReference>
<keyword evidence="1" id="KW-0472">Membrane</keyword>
<dbReference type="Proteomes" id="UP000632774">
    <property type="component" value="Unassembled WGS sequence"/>
</dbReference>
<gene>
    <name evidence="2" type="ORF">IRJ18_16320</name>
</gene>
<evidence type="ECO:0000313" key="2">
    <source>
        <dbReference type="EMBL" id="MBE9667936.1"/>
    </source>
</evidence>